<comment type="subcellular location">
    <subcellularLocation>
        <location evidence="12 13">Cytoplasm</location>
    </subcellularLocation>
</comment>
<dbReference type="PROSITE" id="PS01011">
    <property type="entry name" value="FOLYLPOLYGLU_SYNT_1"/>
    <property type="match status" value="1"/>
</dbReference>
<dbReference type="InterPro" id="IPR004101">
    <property type="entry name" value="Mur_ligase_C"/>
</dbReference>
<dbReference type="GO" id="GO:0008360">
    <property type="term" value="P:regulation of cell shape"/>
    <property type="evidence" value="ECO:0007669"/>
    <property type="project" value="UniProtKB-KW"/>
</dbReference>
<dbReference type="Proteomes" id="UP000660110">
    <property type="component" value="Unassembled WGS sequence"/>
</dbReference>
<dbReference type="Pfam" id="PF08245">
    <property type="entry name" value="Mur_ligase_M"/>
    <property type="match status" value="1"/>
</dbReference>
<keyword evidence="5 12" id="KW-0132">Cell division</keyword>
<evidence type="ECO:0000259" key="16">
    <source>
        <dbReference type="Pfam" id="PF08245"/>
    </source>
</evidence>
<feature type="binding site" evidence="12">
    <location>
        <position position="150"/>
    </location>
    <ligand>
        <name>UDP-N-acetyl-alpha-D-muramoyl-L-alanyl-D-glutamate</name>
        <dbReference type="ChEBI" id="CHEBI:83900"/>
    </ligand>
</feature>
<feature type="modified residue" description="N6-carboxylysine" evidence="12">
    <location>
        <position position="215"/>
    </location>
</feature>
<comment type="cofactor">
    <cofactor evidence="12">
        <name>Mg(2+)</name>
        <dbReference type="ChEBI" id="CHEBI:18420"/>
    </cofactor>
</comment>
<dbReference type="NCBIfam" id="TIGR01085">
    <property type="entry name" value="murE"/>
    <property type="match status" value="1"/>
</dbReference>
<dbReference type="Pfam" id="PF02875">
    <property type="entry name" value="Mur_ligase_C"/>
    <property type="match status" value="1"/>
</dbReference>
<dbReference type="Pfam" id="PF01225">
    <property type="entry name" value="Mur_ligase"/>
    <property type="match status" value="1"/>
</dbReference>
<gene>
    <name evidence="12 17" type="primary">murE</name>
    <name evidence="17" type="ORF">GCM10010954_37010</name>
</gene>
<evidence type="ECO:0000313" key="18">
    <source>
        <dbReference type="Proteomes" id="UP000660110"/>
    </source>
</evidence>
<dbReference type="InterPro" id="IPR005761">
    <property type="entry name" value="UDP-N-AcMur-Glu-dNH2Pim_ligase"/>
</dbReference>
<dbReference type="InterPro" id="IPR036615">
    <property type="entry name" value="Mur_ligase_C_dom_sf"/>
</dbReference>
<keyword evidence="4 12" id="KW-0436">Ligase</keyword>
<keyword evidence="8 12" id="KW-0133">Cell shape</keyword>
<dbReference type="SUPFAM" id="SSF63418">
    <property type="entry name" value="MurE/MurF N-terminal domain"/>
    <property type="match status" value="1"/>
</dbReference>
<evidence type="ECO:0000256" key="4">
    <source>
        <dbReference type="ARBA" id="ARBA00022598"/>
    </source>
</evidence>
<feature type="binding site" evidence="12">
    <location>
        <position position="30"/>
    </location>
    <ligand>
        <name>UDP-N-acetyl-alpha-D-muramoyl-L-alanyl-D-glutamate</name>
        <dbReference type="ChEBI" id="CHEBI:83900"/>
    </ligand>
</feature>
<name>A0A917BCT6_HALAA</name>
<dbReference type="InterPro" id="IPR018109">
    <property type="entry name" value="Folylpolyglutamate_synth_CS"/>
</dbReference>
<feature type="domain" description="Mur ligase C-terminal" evidence="15">
    <location>
        <begin position="328"/>
        <end position="456"/>
    </location>
</feature>
<dbReference type="Gene3D" id="3.90.190.20">
    <property type="entry name" value="Mur ligase, C-terminal domain"/>
    <property type="match status" value="1"/>
</dbReference>
<evidence type="ECO:0000256" key="12">
    <source>
        <dbReference type="HAMAP-Rule" id="MF_00208"/>
    </source>
</evidence>
<reference evidence="17" key="2">
    <citation type="submission" date="2020-09" db="EMBL/GenBank/DDBJ databases">
        <authorList>
            <person name="Sun Q."/>
            <person name="Zhou Y."/>
        </authorList>
    </citation>
    <scope>NUCLEOTIDE SEQUENCE</scope>
    <source>
        <strain evidence="17">CGMCC 1.12153</strain>
    </source>
</reference>
<sequence length="485" mass="53974">MELQQLLDHLLFECQHSLTNISINGVTDSSSDIKPGFIFVAIKGYQTDGHDYIDDALSKGAAAIIGEKDGIVTSIPYIKVENSKKALGIVSAAYYQYPSQNKIMIGITGTNGKTTTSYMVKHILEDIGYSCSLIGTIQNIVNGEQTATQNTTPNALKINQLLSKSNDDIIIMEASSQGLAEYRLEGIEFDICLFTNLSHEHLNYHGSLEQYFEAKALLFSKLKKGGTAVINADDYYGEKLLHRLQAQGVSTLTFGETADANVQMKDLKLSYPYSVRLKDGIRSYEVTSPIPGYHNLFNVTIAYACAKVLRDSPVEIKEAIECFPGVEGRFNMVTFPNGAVVVIDHAHTPDAVLNCLQTSFESKNGKLYHVFGFKGDKDTEKRKEMVKISAEISDHYILTLDNLNSVPRDEMVQTLKELHKEFGNEKGEIIPDRTLAIEKALSMSKEGDWIVVSGKGHQAYQHTYHYPSHSDKETVLFFKEKTPEK</sequence>
<organism evidence="17 18">
    <name type="scientific">Halobacillus andaensis</name>
    <dbReference type="NCBI Taxonomy" id="1176239"/>
    <lineage>
        <taxon>Bacteria</taxon>
        <taxon>Bacillati</taxon>
        <taxon>Bacillota</taxon>
        <taxon>Bacilli</taxon>
        <taxon>Bacillales</taxon>
        <taxon>Bacillaceae</taxon>
        <taxon>Halobacillus</taxon>
    </lineage>
</organism>
<keyword evidence="10 12" id="KW-0131">Cell cycle</keyword>
<dbReference type="RefSeq" id="WP_188379023.1">
    <property type="nucleotide sequence ID" value="NZ_BMEL01000005.1"/>
</dbReference>
<evidence type="ECO:0000259" key="15">
    <source>
        <dbReference type="Pfam" id="PF02875"/>
    </source>
</evidence>
<dbReference type="GO" id="GO:0004326">
    <property type="term" value="F:tetrahydrofolylpolyglutamate synthase activity"/>
    <property type="evidence" value="ECO:0007669"/>
    <property type="project" value="InterPro"/>
</dbReference>
<keyword evidence="3 12" id="KW-0963">Cytoplasm</keyword>
<evidence type="ECO:0000256" key="7">
    <source>
        <dbReference type="ARBA" id="ARBA00022840"/>
    </source>
</evidence>
<comment type="PTM">
    <text evidence="12">Carboxylation is probably crucial for Mg(2+) binding and, consequently, for the gamma-phosphate positioning of ATP.</text>
</comment>
<dbReference type="GO" id="GO:0071555">
    <property type="term" value="P:cell wall organization"/>
    <property type="evidence" value="ECO:0007669"/>
    <property type="project" value="UniProtKB-KW"/>
</dbReference>
<evidence type="ECO:0000259" key="14">
    <source>
        <dbReference type="Pfam" id="PF01225"/>
    </source>
</evidence>
<feature type="binding site" evidence="12">
    <location>
        <begin position="109"/>
        <end position="115"/>
    </location>
    <ligand>
        <name>ATP</name>
        <dbReference type="ChEBI" id="CHEBI:30616"/>
    </ligand>
</feature>
<protein>
    <recommendedName>
        <fullName evidence="12">UDP-N-acetylmuramyl-tripeptide synthetase</fullName>
        <ecNumber evidence="12">6.3.2.-</ecNumber>
    </recommendedName>
    <alternativeName>
        <fullName evidence="12">UDP-MurNAc-tripeptide synthetase</fullName>
    </alternativeName>
</protein>
<dbReference type="GO" id="GO:0005524">
    <property type="term" value="F:ATP binding"/>
    <property type="evidence" value="ECO:0007669"/>
    <property type="project" value="UniProtKB-UniRule"/>
</dbReference>
<dbReference type="Gene3D" id="3.40.1190.10">
    <property type="entry name" value="Mur-like, catalytic domain"/>
    <property type="match status" value="1"/>
</dbReference>
<comment type="caution">
    <text evidence="17">The sequence shown here is derived from an EMBL/GenBank/DDBJ whole genome shotgun (WGS) entry which is preliminary data.</text>
</comment>
<feature type="domain" description="Mur ligase N-terminal catalytic" evidence="14">
    <location>
        <begin position="23"/>
        <end position="85"/>
    </location>
</feature>
<comment type="similarity">
    <text evidence="2 12">Belongs to the MurCDEF family. MurE subfamily.</text>
</comment>
<evidence type="ECO:0000256" key="5">
    <source>
        <dbReference type="ARBA" id="ARBA00022618"/>
    </source>
</evidence>
<feature type="binding site" evidence="12">
    <location>
        <begin position="151"/>
        <end position="152"/>
    </location>
    <ligand>
        <name>UDP-N-acetyl-alpha-D-muramoyl-L-alanyl-D-glutamate</name>
        <dbReference type="ChEBI" id="CHEBI:83900"/>
    </ligand>
</feature>
<evidence type="ECO:0000256" key="6">
    <source>
        <dbReference type="ARBA" id="ARBA00022741"/>
    </source>
</evidence>
<evidence type="ECO:0000256" key="8">
    <source>
        <dbReference type="ARBA" id="ARBA00022960"/>
    </source>
</evidence>
<comment type="caution">
    <text evidence="12">Lacks conserved residue(s) required for the propagation of feature annotation.</text>
</comment>
<evidence type="ECO:0000256" key="2">
    <source>
        <dbReference type="ARBA" id="ARBA00005898"/>
    </source>
</evidence>
<keyword evidence="12" id="KW-0460">Magnesium</keyword>
<dbReference type="GO" id="GO:0009252">
    <property type="term" value="P:peptidoglycan biosynthetic process"/>
    <property type="evidence" value="ECO:0007669"/>
    <property type="project" value="UniProtKB-UniRule"/>
</dbReference>
<feature type="domain" description="Mur ligase central" evidence="16">
    <location>
        <begin position="107"/>
        <end position="306"/>
    </location>
</feature>
<dbReference type="AlphaFoldDB" id="A0A917BCT6"/>
<dbReference type="InterPro" id="IPR036565">
    <property type="entry name" value="Mur-like_cat_sf"/>
</dbReference>
<evidence type="ECO:0000256" key="3">
    <source>
        <dbReference type="ARBA" id="ARBA00022490"/>
    </source>
</evidence>
<comment type="function">
    <text evidence="12">Catalyzes the addition of an amino acid to the nucleotide precursor UDP-N-acetylmuramoyl-L-alanyl-D-glutamate (UMAG) in the biosynthesis of bacterial cell-wall peptidoglycan.</text>
</comment>
<dbReference type="HAMAP" id="MF_00208">
    <property type="entry name" value="MurE"/>
    <property type="match status" value="1"/>
</dbReference>
<dbReference type="EC" id="6.3.2.-" evidence="12"/>
<keyword evidence="11 12" id="KW-0961">Cell wall biogenesis/degradation</keyword>
<reference evidence="17" key="1">
    <citation type="journal article" date="2014" name="Int. J. Syst. Evol. Microbiol.">
        <title>Complete genome sequence of Corynebacterium casei LMG S-19264T (=DSM 44701T), isolated from a smear-ripened cheese.</title>
        <authorList>
            <consortium name="US DOE Joint Genome Institute (JGI-PGF)"/>
            <person name="Walter F."/>
            <person name="Albersmeier A."/>
            <person name="Kalinowski J."/>
            <person name="Ruckert C."/>
        </authorList>
    </citation>
    <scope>NUCLEOTIDE SEQUENCE</scope>
    <source>
        <strain evidence="17">CGMCC 1.12153</strain>
    </source>
</reference>
<dbReference type="GO" id="GO:0005737">
    <property type="term" value="C:cytoplasm"/>
    <property type="evidence" value="ECO:0007669"/>
    <property type="project" value="UniProtKB-SubCell"/>
</dbReference>
<feature type="binding site" evidence="12">
    <location>
        <position position="175"/>
    </location>
    <ligand>
        <name>UDP-N-acetyl-alpha-D-muramoyl-L-alanyl-D-glutamate</name>
        <dbReference type="ChEBI" id="CHEBI:83900"/>
    </ligand>
</feature>
<dbReference type="InterPro" id="IPR035911">
    <property type="entry name" value="MurE/MurF_N"/>
</dbReference>
<feature type="binding site" evidence="12">
    <location>
        <position position="183"/>
    </location>
    <ligand>
        <name>UDP-N-acetyl-alpha-D-muramoyl-L-alanyl-D-glutamate</name>
        <dbReference type="ChEBI" id="CHEBI:83900"/>
    </ligand>
</feature>
<dbReference type="NCBIfam" id="NF001126">
    <property type="entry name" value="PRK00139.1-4"/>
    <property type="match status" value="1"/>
</dbReference>
<evidence type="ECO:0000313" key="17">
    <source>
        <dbReference type="EMBL" id="GGF34511.1"/>
    </source>
</evidence>
<accession>A0A917BCT6</accession>
<keyword evidence="18" id="KW-1185">Reference proteome</keyword>
<evidence type="ECO:0000256" key="1">
    <source>
        <dbReference type="ARBA" id="ARBA00004752"/>
    </source>
</evidence>
<dbReference type="InterPro" id="IPR000713">
    <property type="entry name" value="Mur_ligase_N"/>
</dbReference>
<proteinExistence type="inferred from homology"/>
<dbReference type="GO" id="GO:0051301">
    <property type="term" value="P:cell division"/>
    <property type="evidence" value="ECO:0007669"/>
    <property type="project" value="UniProtKB-KW"/>
</dbReference>
<evidence type="ECO:0000256" key="11">
    <source>
        <dbReference type="ARBA" id="ARBA00023316"/>
    </source>
</evidence>
<keyword evidence="7 12" id="KW-0067">ATP-binding</keyword>
<dbReference type="EMBL" id="BMEL01000005">
    <property type="protein sequence ID" value="GGF34511.1"/>
    <property type="molecule type" value="Genomic_DNA"/>
</dbReference>
<evidence type="ECO:0000256" key="10">
    <source>
        <dbReference type="ARBA" id="ARBA00023306"/>
    </source>
</evidence>
<dbReference type="PANTHER" id="PTHR23135">
    <property type="entry name" value="MUR LIGASE FAMILY MEMBER"/>
    <property type="match status" value="1"/>
</dbReference>
<dbReference type="SUPFAM" id="SSF53244">
    <property type="entry name" value="MurD-like peptide ligases, peptide-binding domain"/>
    <property type="match status" value="1"/>
</dbReference>
<dbReference type="SUPFAM" id="SSF53623">
    <property type="entry name" value="MurD-like peptide ligases, catalytic domain"/>
    <property type="match status" value="1"/>
</dbReference>
<dbReference type="Gene3D" id="3.40.1390.10">
    <property type="entry name" value="MurE/MurF, N-terminal domain"/>
    <property type="match status" value="1"/>
</dbReference>
<comment type="pathway">
    <text evidence="1 12 13">Cell wall biogenesis; peptidoglycan biosynthesis.</text>
</comment>
<dbReference type="GO" id="GO:0000287">
    <property type="term" value="F:magnesium ion binding"/>
    <property type="evidence" value="ECO:0007669"/>
    <property type="project" value="UniProtKB-UniRule"/>
</dbReference>
<dbReference type="PANTHER" id="PTHR23135:SF4">
    <property type="entry name" value="UDP-N-ACETYLMURAMOYL-L-ALANYL-D-GLUTAMATE--2,6-DIAMINOPIMELATE LIGASE MURE HOMOLOG, CHLOROPLASTIC"/>
    <property type="match status" value="1"/>
</dbReference>
<keyword evidence="9 12" id="KW-0573">Peptidoglycan synthesis</keyword>
<dbReference type="InterPro" id="IPR013221">
    <property type="entry name" value="Mur_ligase_cen"/>
</dbReference>
<keyword evidence="6 12" id="KW-0547">Nucleotide-binding</keyword>
<evidence type="ECO:0000256" key="13">
    <source>
        <dbReference type="RuleBase" id="RU004135"/>
    </source>
</evidence>
<evidence type="ECO:0000256" key="9">
    <source>
        <dbReference type="ARBA" id="ARBA00022984"/>
    </source>
</evidence>